<evidence type="ECO:0000259" key="1">
    <source>
        <dbReference type="PROSITE" id="PS51272"/>
    </source>
</evidence>
<feature type="non-terminal residue" evidence="2">
    <location>
        <position position="1"/>
    </location>
</feature>
<accession>A0A3B0SZY5</accession>
<gene>
    <name evidence="2" type="ORF">MNBD_ACTINO02-549</name>
</gene>
<organism evidence="2">
    <name type="scientific">hydrothermal vent metagenome</name>
    <dbReference type="NCBI Taxonomy" id="652676"/>
    <lineage>
        <taxon>unclassified sequences</taxon>
        <taxon>metagenomes</taxon>
        <taxon>ecological metagenomes</taxon>
    </lineage>
</organism>
<reference evidence="2" key="1">
    <citation type="submission" date="2018-06" db="EMBL/GenBank/DDBJ databases">
        <authorList>
            <person name="Zhirakovskaya E."/>
        </authorList>
    </citation>
    <scope>NUCLEOTIDE SEQUENCE</scope>
</reference>
<dbReference type="EMBL" id="UOEK01000228">
    <property type="protein sequence ID" value="VAW02134.1"/>
    <property type="molecule type" value="Genomic_DNA"/>
</dbReference>
<sequence>AVIAPVAVYAAGGQFTDDDASIFEADIEWMAANGITSGCNPPANDNYCPDSAVTRGQMAAFMKRLATGDVVDAADSVKLGGKPATSYETKIWATDVDLSLQSSLVSGGSAWAEMTVDIPANGFLMINSSVSVYDVDDTSQTLWWIQLDNTTCANTPGNLEAIGYAYASVYANQWRQSASVAGATPVTSGSHTVTLCGAGTTSKATGVYGPSLTAMFTASGVVPTP</sequence>
<protein>
    <recommendedName>
        <fullName evidence="1">SLH domain-containing protein</fullName>
    </recommendedName>
</protein>
<evidence type="ECO:0000313" key="2">
    <source>
        <dbReference type="EMBL" id="VAW02134.1"/>
    </source>
</evidence>
<dbReference type="PROSITE" id="PS51272">
    <property type="entry name" value="SLH"/>
    <property type="match status" value="1"/>
</dbReference>
<proteinExistence type="predicted"/>
<feature type="domain" description="SLH" evidence="1">
    <location>
        <begin position="10"/>
        <end position="76"/>
    </location>
</feature>
<name>A0A3B0SZY5_9ZZZZ</name>
<dbReference type="AlphaFoldDB" id="A0A3B0SZY5"/>
<dbReference type="InterPro" id="IPR001119">
    <property type="entry name" value="SLH_dom"/>
</dbReference>